<dbReference type="PROSITE" id="PS00598">
    <property type="entry name" value="CHROMO_1"/>
    <property type="match status" value="1"/>
</dbReference>
<comment type="subcellular location">
    <subcellularLocation>
        <location evidence="1">Nucleus</location>
    </subcellularLocation>
</comment>
<feature type="non-terminal residue" evidence="4">
    <location>
        <position position="1"/>
    </location>
</feature>
<dbReference type="Gene3D" id="2.40.50.40">
    <property type="match status" value="1"/>
</dbReference>
<name>A0A1B6JK00_9HEMI</name>
<dbReference type="PRINTS" id="PR00504">
    <property type="entry name" value="CHROMODOMAIN"/>
</dbReference>
<sequence>VFLLQIVYCDCAMFSSEIYYGSRRNLRNDHVTSTQYYRIVYIPEDTVPPSPSSDVYHVEKVLDKRTVRGKTEYFLKWKGYSDIDNSWEPEHNLNCPDLIKDFEDERKKKKKTVVRKCNIYNPVAKQKRVS</sequence>
<keyword evidence="2" id="KW-0539">Nucleus</keyword>
<dbReference type="GO" id="GO:0005634">
    <property type="term" value="C:nucleus"/>
    <property type="evidence" value="ECO:0007669"/>
    <property type="project" value="UniProtKB-SubCell"/>
</dbReference>
<dbReference type="GO" id="GO:0031507">
    <property type="term" value="P:heterochromatin formation"/>
    <property type="evidence" value="ECO:0007669"/>
    <property type="project" value="UniProtKB-ARBA"/>
</dbReference>
<reference evidence="4" key="1">
    <citation type="submission" date="2015-11" db="EMBL/GenBank/DDBJ databases">
        <title>De novo transcriptome assembly of four potential Pierce s Disease insect vectors from Arizona vineyards.</title>
        <authorList>
            <person name="Tassone E.E."/>
        </authorList>
    </citation>
    <scope>NUCLEOTIDE SEQUENCE</scope>
</reference>
<dbReference type="GO" id="GO:0005694">
    <property type="term" value="C:chromosome"/>
    <property type="evidence" value="ECO:0007669"/>
    <property type="project" value="UniProtKB-ARBA"/>
</dbReference>
<dbReference type="AlphaFoldDB" id="A0A1B6JK00"/>
<dbReference type="SUPFAM" id="SSF54160">
    <property type="entry name" value="Chromo domain-like"/>
    <property type="match status" value="1"/>
</dbReference>
<evidence type="ECO:0000256" key="2">
    <source>
        <dbReference type="ARBA" id="ARBA00023242"/>
    </source>
</evidence>
<dbReference type="Pfam" id="PF00385">
    <property type="entry name" value="Chromo"/>
    <property type="match status" value="1"/>
</dbReference>
<dbReference type="InterPro" id="IPR000953">
    <property type="entry name" value="Chromo/chromo_shadow_dom"/>
</dbReference>
<dbReference type="InterPro" id="IPR023779">
    <property type="entry name" value="Chromodomain_CS"/>
</dbReference>
<dbReference type="InterPro" id="IPR051219">
    <property type="entry name" value="Heterochromatin_chromo-domain"/>
</dbReference>
<dbReference type="PROSITE" id="PS50013">
    <property type="entry name" value="CHROMO_2"/>
    <property type="match status" value="1"/>
</dbReference>
<evidence type="ECO:0000313" key="4">
    <source>
        <dbReference type="EMBL" id="JAS99449.1"/>
    </source>
</evidence>
<organism evidence="4">
    <name type="scientific">Homalodisca liturata</name>
    <dbReference type="NCBI Taxonomy" id="320908"/>
    <lineage>
        <taxon>Eukaryota</taxon>
        <taxon>Metazoa</taxon>
        <taxon>Ecdysozoa</taxon>
        <taxon>Arthropoda</taxon>
        <taxon>Hexapoda</taxon>
        <taxon>Insecta</taxon>
        <taxon>Pterygota</taxon>
        <taxon>Neoptera</taxon>
        <taxon>Paraneoptera</taxon>
        <taxon>Hemiptera</taxon>
        <taxon>Auchenorrhyncha</taxon>
        <taxon>Membracoidea</taxon>
        <taxon>Cicadellidae</taxon>
        <taxon>Cicadellinae</taxon>
        <taxon>Proconiini</taxon>
        <taxon>Homalodisca</taxon>
    </lineage>
</organism>
<dbReference type="EMBL" id="GECU01008257">
    <property type="protein sequence ID" value="JAS99449.1"/>
    <property type="molecule type" value="Transcribed_RNA"/>
</dbReference>
<dbReference type="GO" id="GO:0003682">
    <property type="term" value="F:chromatin binding"/>
    <property type="evidence" value="ECO:0007669"/>
    <property type="project" value="UniProtKB-ARBA"/>
</dbReference>
<dbReference type="PANTHER" id="PTHR22812">
    <property type="entry name" value="CHROMOBOX PROTEIN"/>
    <property type="match status" value="1"/>
</dbReference>
<protein>
    <recommendedName>
        <fullName evidence="3">Chromo domain-containing protein</fullName>
    </recommendedName>
</protein>
<gene>
    <name evidence="4" type="ORF">g.4309</name>
</gene>
<dbReference type="SMART" id="SM00298">
    <property type="entry name" value="CHROMO"/>
    <property type="match status" value="1"/>
</dbReference>
<feature type="domain" description="Chromo" evidence="3">
    <location>
        <begin position="56"/>
        <end position="114"/>
    </location>
</feature>
<dbReference type="InterPro" id="IPR017984">
    <property type="entry name" value="Chromo_dom_subgr"/>
</dbReference>
<dbReference type="InterPro" id="IPR023780">
    <property type="entry name" value="Chromo_domain"/>
</dbReference>
<accession>A0A1B6JK00</accession>
<dbReference type="FunFam" id="2.40.50.40:FF:000007">
    <property type="entry name" value="Chromobox protein homolog 1"/>
    <property type="match status" value="1"/>
</dbReference>
<dbReference type="InterPro" id="IPR016197">
    <property type="entry name" value="Chromo-like_dom_sf"/>
</dbReference>
<evidence type="ECO:0000259" key="3">
    <source>
        <dbReference type="PROSITE" id="PS50013"/>
    </source>
</evidence>
<evidence type="ECO:0000256" key="1">
    <source>
        <dbReference type="ARBA" id="ARBA00004123"/>
    </source>
</evidence>
<feature type="non-terminal residue" evidence="4">
    <location>
        <position position="130"/>
    </location>
</feature>
<proteinExistence type="predicted"/>
<dbReference type="CDD" id="cd18631">
    <property type="entry name" value="CD_HP1_like"/>
    <property type="match status" value="1"/>
</dbReference>